<dbReference type="GO" id="GO:0008081">
    <property type="term" value="F:phosphoric diester hydrolase activity"/>
    <property type="evidence" value="ECO:0007669"/>
    <property type="project" value="TreeGrafter"/>
</dbReference>
<dbReference type="GO" id="GO:0005634">
    <property type="term" value="C:nucleus"/>
    <property type="evidence" value="ECO:0007669"/>
    <property type="project" value="TreeGrafter"/>
</dbReference>
<evidence type="ECO:0000313" key="9">
    <source>
        <dbReference type="EMBL" id="VWP01731.1"/>
    </source>
</evidence>
<feature type="region of interest" description="Disordered" evidence="7">
    <location>
        <begin position="1"/>
        <end position="92"/>
    </location>
</feature>
<feature type="binding site" evidence="5">
    <location>
        <position position="248"/>
    </location>
    <ligand>
        <name>Mg(2+)</name>
        <dbReference type="ChEBI" id="CHEBI:18420"/>
        <label>1</label>
    </ligand>
</feature>
<evidence type="ECO:0000256" key="4">
    <source>
        <dbReference type="ARBA" id="ARBA00022842"/>
    </source>
</evidence>
<feature type="domain" description="Endonuclease/exonuclease/phosphatase" evidence="8">
    <location>
        <begin position="117"/>
        <end position="262"/>
    </location>
</feature>
<dbReference type="InterPro" id="IPR004808">
    <property type="entry name" value="AP_endonuc_1"/>
</dbReference>
<feature type="compositionally biased region" description="Low complexity" evidence="7">
    <location>
        <begin position="1"/>
        <end position="18"/>
    </location>
</feature>
<comment type="similarity">
    <text evidence="1">Belongs to the DNA repair enzymes AP/ExoA family.</text>
</comment>
<keyword evidence="4 5" id="KW-0460">Magnesium</keyword>
<protein>
    <submittedName>
        <fullName evidence="9">Sec14 protein</fullName>
    </submittedName>
</protein>
<feature type="binding site" evidence="5">
    <location>
        <position position="246"/>
    </location>
    <ligand>
        <name>Mg(2+)</name>
        <dbReference type="ChEBI" id="CHEBI:18420"/>
        <label>1</label>
    </ligand>
</feature>
<proteinExistence type="inferred from homology"/>
<name>A0A5K1K6Q0_9APHY</name>
<evidence type="ECO:0000259" key="8">
    <source>
        <dbReference type="Pfam" id="PF03372"/>
    </source>
</evidence>
<dbReference type="PANTHER" id="PTHR22748:SF19">
    <property type="entry name" value="ENDONUCLEASE_EXONUCLEASE_PHOSPHATASE DOMAIN-CONTAINING PROTEIN"/>
    <property type="match status" value="1"/>
</dbReference>
<evidence type="ECO:0000256" key="5">
    <source>
        <dbReference type="PIRSR" id="PIRSR604808-2"/>
    </source>
</evidence>
<dbReference type="InterPro" id="IPR005135">
    <property type="entry name" value="Endo/exonuclease/phosphatase"/>
</dbReference>
<dbReference type="InterPro" id="IPR036691">
    <property type="entry name" value="Endo/exonu/phosph_ase_sf"/>
</dbReference>
<evidence type="ECO:0000256" key="7">
    <source>
        <dbReference type="SAM" id="MobiDB-lite"/>
    </source>
</evidence>
<feature type="compositionally biased region" description="Basic residues" evidence="7">
    <location>
        <begin position="79"/>
        <end position="92"/>
    </location>
</feature>
<organism evidence="9">
    <name type="scientific">Ganoderma boninense</name>
    <dbReference type="NCBI Taxonomy" id="34458"/>
    <lineage>
        <taxon>Eukaryota</taxon>
        <taxon>Fungi</taxon>
        <taxon>Dikarya</taxon>
        <taxon>Basidiomycota</taxon>
        <taxon>Agaricomycotina</taxon>
        <taxon>Agaricomycetes</taxon>
        <taxon>Polyporales</taxon>
        <taxon>Polyporaceae</taxon>
        <taxon>Ganoderma</taxon>
    </lineage>
</organism>
<dbReference type="GO" id="GO:0006284">
    <property type="term" value="P:base-excision repair"/>
    <property type="evidence" value="ECO:0007669"/>
    <property type="project" value="TreeGrafter"/>
</dbReference>
<feature type="site" description="Transition state stabilizer" evidence="6">
    <location>
        <position position="248"/>
    </location>
</feature>
<dbReference type="EMBL" id="LR729620">
    <property type="protein sequence ID" value="VWP01731.1"/>
    <property type="molecule type" value="Genomic_DNA"/>
</dbReference>
<dbReference type="SUPFAM" id="SSF56219">
    <property type="entry name" value="DNase I-like"/>
    <property type="match status" value="1"/>
</dbReference>
<dbReference type="GO" id="GO:0003906">
    <property type="term" value="F:DNA-(apurinic or apyrimidinic site) endonuclease activity"/>
    <property type="evidence" value="ECO:0007669"/>
    <property type="project" value="TreeGrafter"/>
</dbReference>
<keyword evidence="5" id="KW-0464">Manganese</keyword>
<evidence type="ECO:0000256" key="1">
    <source>
        <dbReference type="ARBA" id="ARBA00007092"/>
    </source>
</evidence>
<accession>A0A5K1K6Q0</accession>
<dbReference type="Gene3D" id="3.60.10.10">
    <property type="entry name" value="Endonuclease/exonuclease/phosphatase"/>
    <property type="match status" value="1"/>
</dbReference>
<keyword evidence="3" id="KW-0378">Hydrolase</keyword>
<evidence type="ECO:0000256" key="2">
    <source>
        <dbReference type="ARBA" id="ARBA00022723"/>
    </source>
</evidence>
<dbReference type="GO" id="GO:0008311">
    <property type="term" value="F:double-stranded DNA 3'-5' DNA exonuclease activity"/>
    <property type="evidence" value="ECO:0007669"/>
    <property type="project" value="TreeGrafter"/>
</dbReference>
<gene>
    <name evidence="9" type="primary">F6K8L6</name>
</gene>
<dbReference type="AlphaFoldDB" id="A0A5K1K6Q0"/>
<comment type="cofactor">
    <cofactor evidence="5">
        <name>Mg(2+)</name>
        <dbReference type="ChEBI" id="CHEBI:18420"/>
    </cofactor>
    <cofactor evidence="5">
        <name>Mn(2+)</name>
        <dbReference type="ChEBI" id="CHEBI:29035"/>
    </cofactor>
    <text evidence="5">Probably binds two magnesium or manganese ions per subunit.</text>
</comment>
<keyword evidence="2 5" id="KW-0479">Metal-binding</keyword>
<evidence type="ECO:0000256" key="6">
    <source>
        <dbReference type="PIRSR" id="PIRSR604808-3"/>
    </source>
</evidence>
<reference evidence="9" key="1">
    <citation type="submission" date="2019-10" db="EMBL/GenBank/DDBJ databases">
        <authorList>
            <person name="Nor Muhammad N."/>
        </authorList>
    </citation>
    <scope>NUCLEOTIDE SEQUENCE</scope>
</reference>
<feature type="binding site" evidence="5">
    <location>
        <position position="135"/>
    </location>
    <ligand>
        <name>Mg(2+)</name>
        <dbReference type="ChEBI" id="CHEBI:18420"/>
        <label>1</label>
    </ligand>
</feature>
<evidence type="ECO:0000256" key="3">
    <source>
        <dbReference type="ARBA" id="ARBA00022801"/>
    </source>
</evidence>
<sequence>MGRNDGTGTRRTAAPGGRCPWPAEATLDERGSSPEGITSVGRAERGEAGESRTPSPEGQSEQPHPPPPAAPVGATANSRSRKRKKRKNRTRAKITVASLNMRGYGRACPDGTSDKWDLINQVIRDNHIAILALQETHLSDERLQSLHNVFGAALKIMNSGDPTNETGARGVAFAINTRMVQTEAVTMEEIVPGRVIVLTVKWGGDQGLLRVVNVYAPNNTQDNAELWRTLGEKWRNNDKPDIMMGDFNLVEDAIDRIHQEKTPWRTTSSVYNPQ</sequence>
<feature type="binding site" evidence="5">
    <location>
        <position position="100"/>
    </location>
    <ligand>
        <name>Mg(2+)</name>
        <dbReference type="ChEBI" id="CHEBI:18420"/>
        <label>1</label>
    </ligand>
</feature>
<dbReference type="Pfam" id="PF03372">
    <property type="entry name" value="Exo_endo_phos"/>
    <property type="match status" value="1"/>
</dbReference>
<dbReference type="PANTHER" id="PTHR22748">
    <property type="entry name" value="AP ENDONUCLEASE"/>
    <property type="match status" value="1"/>
</dbReference>
<dbReference type="GO" id="GO:0046872">
    <property type="term" value="F:metal ion binding"/>
    <property type="evidence" value="ECO:0007669"/>
    <property type="project" value="UniProtKB-KW"/>
</dbReference>